<keyword evidence="2 4" id="KW-0378">Hydrolase</keyword>
<dbReference type="SUPFAM" id="SSF53474">
    <property type="entry name" value="alpha/beta-Hydrolases"/>
    <property type="match status" value="1"/>
</dbReference>
<dbReference type="EMBL" id="JAQIPB010000008">
    <property type="protein sequence ID" value="MDA7417950.1"/>
    <property type="molecule type" value="Genomic_DNA"/>
</dbReference>
<proteinExistence type="inferred from homology"/>
<evidence type="ECO:0000256" key="2">
    <source>
        <dbReference type="ARBA" id="ARBA00022801"/>
    </source>
</evidence>
<feature type="domain" description="Alpha/beta hydrolase fold-3" evidence="3">
    <location>
        <begin position="87"/>
        <end position="292"/>
    </location>
</feature>
<name>A0AAE3T0U5_9BURK</name>
<dbReference type="PROSITE" id="PS01173">
    <property type="entry name" value="LIPASE_GDXG_HIS"/>
    <property type="match status" value="1"/>
</dbReference>
<dbReference type="Proteomes" id="UP001212602">
    <property type="component" value="Unassembled WGS sequence"/>
</dbReference>
<comment type="similarity">
    <text evidence="1">Belongs to the 'GDXG' lipolytic enzyme family.</text>
</comment>
<sequence>MKIAPPPRPALTPRMAGVIERMARAGHPPLHQLTPEQAKAAYEKGAAVLEVPKPELARAQDIRIPARDGTALPARLYAPSNDVLPVLLYLHGGGFTVGSVATHDILCRVLARDAGIAVVSLDYRLAPAHRFPTAVHDAWDALQHLAGPGASALGLDGTRLAVGGDSAGGTLAAVCAILARDAALKLALQLLIYPGTTARQDTDSHRRFANGPVLTDALVTWFFAQYIDDAQRDDWRFAPLNAEDVDGVAPAWVGLAECDPLVDEGLQYADKLRAAGVPVDLELYRGVVHEFVKMGRAVPEALQAHAHMAAALRAALNA</sequence>
<accession>A0AAE3T0U5</accession>
<dbReference type="RefSeq" id="WP_271429191.1">
    <property type="nucleotide sequence ID" value="NZ_JAQIPB010000008.1"/>
</dbReference>
<protein>
    <submittedName>
        <fullName evidence="4">Alpha/beta hydrolase</fullName>
    </submittedName>
</protein>
<evidence type="ECO:0000259" key="3">
    <source>
        <dbReference type="Pfam" id="PF07859"/>
    </source>
</evidence>
<evidence type="ECO:0000256" key="1">
    <source>
        <dbReference type="ARBA" id="ARBA00010515"/>
    </source>
</evidence>
<dbReference type="AlphaFoldDB" id="A0AAE3T0U5"/>
<gene>
    <name evidence="4" type="ORF">PGB34_16420</name>
</gene>
<dbReference type="GO" id="GO:0016787">
    <property type="term" value="F:hydrolase activity"/>
    <property type="evidence" value="ECO:0007669"/>
    <property type="project" value="UniProtKB-KW"/>
</dbReference>
<evidence type="ECO:0000313" key="5">
    <source>
        <dbReference type="Proteomes" id="UP001212602"/>
    </source>
</evidence>
<dbReference type="InterPro" id="IPR013094">
    <property type="entry name" value="AB_hydrolase_3"/>
</dbReference>
<comment type="caution">
    <text evidence="4">The sequence shown here is derived from an EMBL/GenBank/DDBJ whole genome shotgun (WGS) entry which is preliminary data.</text>
</comment>
<dbReference type="InterPro" id="IPR050300">
    <property type="entry name" value="GDXG_lipolytic_enzyme"/>
</dbReference>
<dbReference type="Pfam" id="PF07859">
    <property type="entry name" value="Abhydrolase_3"/>
    <property type="match status" value="1"/>
</dbReference>
<dbReference type="PANTHER" id="PTHR48081">
    <property type="entry name" value="AB HYDROLASE SUPERFAMILY PROTEIN C4A8.06C"/>
    <property type="match status" value="1"/>
</dbReference>
<organism evidence="4 5">
    <name type="scientific">Xenophilus arseniciresistens</name>
    <dbReference type="NCBI Taxonomy" id="1283306"/>
    <lineage>
        <taxon>Bacteria</taxon>
        <taxon>Pseudomonadati</taxon>
        <taxon>Pseudomonadota</taxon>
        <taxon>Betaproteobacteria</taxon>
        <taxon>Burkholderiales</taxon>
        <taxon>Comamonadaceae</taxon>
        <taxon>Xenophilus</taxon>
    </lineage>
</organism>
<dbReference type="Gene3D" id="3.40.50.1820">
    <property type="entry name" value="alpha/beta hydrolase"/>
    <property type="match status" value="1"/>
</dbReference>
<dbReference type="PANTHER" id="PTHR48081:SF8">
    <property type="entry name" value="ALPHA_BETA HYDROLASE FOLD-3 DOMAIN-CONTAINING PROTEIN-RELATED"/>
    <property type="match status" value="1"/>
</dbReference>
<keyword evidence="5" id="KW-1185">Reference proteome</keyword>
<evidence type="ECO:0000313" key="4">
    <source>
        <dbReference type="EMBL" id="MDA7417950.1"/>
    </source>
</evidence>
<dbReference type="InterPro" id="IPR029058">
    <property type="entry name" value="AB_hydrolase_fold"/>
</dbReference>
<reference evidence="4" key="1">
    <citation type="submission" date="2023-01" db="EMBL/GenBank/DDBJ databases">
        <title>Xenophilus mangrovi sp. nov., isolated from soil of Mangrove nature reserve.</title>
        <authorList>
            <person name="Xu S."/>
            <person name="Liu Z."/>
            <person name="Xu Y."/>
        </authorList>
    </citation>
    <scope>NUCLEOTIDE SEQUENCE</scope>
    <source>
        <strain evidence="4">YW8</strain>
    </source>
</reference>
<dbReference type="InterPro" id="IPR002168">
    <property type="entry name" value="Lipase_GDXG_HIS_AS"/>
</dbReference>